<accession>A0A8J3HZB9</accession>
<gene>
    <name evidence="5" type="ORF">KSX_40990</name>
</gene>
<protein>
    <recommendedName>
        <fullName evidence="4">UspA domain-containing protein</fullName>
    </recommendedName>
</protein>
<dbReference type="SUPFAM" id="SSF52402">
    <property type="entry name" value="Adenine nucleotide alpha hydrolases-like"/>
    <property type="match status" value="2"/>
</dbReference>
<dbReference type="CDD" id="cd00293">
    <property type="entry name" value="USP-like"/>
    <property type="match status" value="1"/>
</dbReference>
<name>A0A8J3HZB9_9CHLR</name>
<dbReference type="AlphaFoldDB" id="A0A8J3HZB9"/>
<dbReference type="InterPro" id="IPR014729">
    <property type="entry name" value="Rossmann-like_a/b/a_fold"/>
</dbReference>
<comment type="caution">
    <text evidence="5">The sequence shown here is derived from an EMBL/GenBank/DDBJ whole genome shotgun (WGS) entry which is preliminary data.</text>
</comment>
<proteinExistence type="inferred from homology"/>
<organism evidence="5 6">
    <name type="scientific">Ktedonospora formicarum</name>
    <dbReference type="NCBI Taxonomy" id="2778364"/>
    <lineage>
        <taxon>Bacteria</taxon>
        <taxon>Bacillati</taxon>
        <taxon>Chloroflexota</taxon>
        <taxon>Ktedonobacteria</taxon>
        <taxon>Ktedonobacterales</taxon>
        <taxon>Ktedonobacteraceae</taxon>
        <taxon>Ktedonospora</taxon>
    </lineage>
</organism>
<keyword evidence="3" id="KW-0067">ATP-binding</keyword>
<evidence type="ECO:0000256" key="3">
    <source>
        <dbReference type="ARBA" id="ARBA00022840"/>
    </source>
</evidence>
<dbReference type="GO" id="GO:0005524">
    <property type="term" value="F:ATP binding"/>
    <property type="evidence" value="ECO:0007669"/>
    <property type="project" value="UniProtKB-KW"/>
</dbReference>
<evidence type="ECO:0000313" key="5">
    <source>
        <dbReference type="EMBL" id="GHO45936.1"/>
    </source>
</evidence>
<dbReference type="Proteomes" id="UP000612362">
    <property type="component" value="Unassembled WGS sequence"/>
</dbReference>
<keyword evidence="2" id="KW-0547">Nucleotide-binding</keyword>
<dbReference type="InterPro" id="IPR006016">
    <property type="entry name" value="UspA"/>
</dbReference>
<dbReference type="RefSeq" id="WP_220195350.1">
    <property type="nucleotide sequence ID" value="NZ_BNJF01000002.1"/>
</dbReference>
<feature type="domain" description="UspA" evidence="4">
    <location>
        <begin position="288"/>
        <end position="320"/>
    </location>
</feature>
<keyword evidence="6" id="KW-1185">Reference proteome</keyword>
<dbReference type="PRINTS" id="PR01438">
    <property type="entry name" value="UNVRSLSTRESS"/>
</dbReference>
<dbReference type="PANTHER" id="PTHR46268:SF27">
    <property type="entry name" value="UNIVERSAL STRESS PROTEIN RV2623"/>
    <property type="match status" value="1"/>
</dbReference>
<evidence type="ECO:0000259" key="4">
    <source>
        <dbReference type="Pfam" id="PF00582"/>
    </source>
</evidence>
<dbReference type="Gene3D" id="3.40.50.620">
    <property type="entry name" value="HUPs"/>
    <property type="match status" value="2"/>
</dbReference>
<sequence>MFHHILVPLDGSKRSEEALPLAARLARSTGASLLLLRVIPSERVYISLYPSVPGHMAEQIRRSFLEGAQEYLEHVVAKTHLDDIPVMLDAKIGIPGNMIVQVAREQLIDLVVMRSHGYTRVARFFFGSVAQHVVRHSTVPVLVIRDSASTEILQVKRLASIPRLVVTLDGSSFAEEALVPAAQLAAALASPRQGRVHLLCIVSQSTPHEKENTAQSIQHDAPTCAKAAAYLASIEERFRTGDLAAYALSVTSSFSTYLREKAIWQKIVEIGTSGEDEGGQAGNNIFAMTTHGRTGLQRLHFGSITEHVLDATPSPLLVVHAHLPVPSMHGAQDQSKSTAEMPRGWYEDYHL</sequence>
<dbReference type="InterPro" id="IPR006015">
    <property type="entry name" value="Universal_stress_UspA"/>
</dbReference>
<dbReference type="PANTHER" id="PTHR46268">
    <property type="entry name" value="STRESS RESPONSE PROTEIN NHAX"/>
    <property type="match status" value="1"/>
</dbReference>
<comment type="similarity">
    <text evidence="1">Belongs to the universal stress protein A family.</text>
</comment>
<evidence type="ECO:0000256" key="1">
    <source>
        <dbReference type="ARBA" id="ARBA00008791"/>
    </source>
</evidence>
<feature type="domain" description="UspA" evidence="4">
    <location>
        <begin position="1"/>
        <end position="145"/>
    </location>
</feature>
<dbReference type="EMBL" id="BNJF01000002">
    <property type="protein sequence ID" value="GHO45936.1"/>
    <property type="molecule type" value="Genomic_DNA"/>
</dbReference>
<evidence type="ECO:0000256" key="2">
    <source>
        <dbReference type="ARBA" id="ARBA00022741"/>
    </source>
</evidence>
<evidence type="ECO:0000313" key="6">
    <source>
        <dbReference type="Proteomes" id="UP000612362"/>
    </source>
</evidence>
<dbReference type="Pfam" id="PF00582">
    <property type="entry name" value="Usp"/>
    <property type="match status" value="2"/>
</dbReference>
<reference evidence="5" key="1">
    <citation type="submission" date="2020-10" db="EMBL/GenBank/DDBJ databases">
        <title>Taxonomic study of unclassified bacteria belonging to the class Ktedonobacteria.</title>
        <authorList>
            <person name="Yabe S."/>
            <person name="Wang C.M."/>
            <person name="Zheng Y."/>
            <person name="Sakai Y."/>
            <person name="Cavaletti L."/>
            <person name="Monciardini P."/>
            <person name="Donadio S."/>
        </authorList>
    </citation>
    <scope>NUCLEOTIDE SEQUENCE</scope>
    <source>
        <strain evidence="5">SOSP1-1</strain>
    </source>
</reference>